<dbReference type="OrthoDB" id="15743at2759"/>
<dbReference type="GO" id="GO:0005743">
    <property type="term" value="C:mitochondrial inner membrane"/>
    <property type="evidence" value="ECO:0007669"/>
    <property type="project" value="TreeGrafter"/>
</dbReference>
<dbReference type="InterPro" id="IPR015089">
    <property type="entry name" value="UQCR"/>
</dbReference>
<accession>A0A9N9QKZ1</accession>
<dbReference type="PANTHER" id="PTHR15420:SF2">
    <property type="entry name" value="CYTOCHROME B-C1 COMPLEX SUBUNIT 10"/>
    <property type="match status" value="1"/>
</dbReference>
<dbReference type="AlphaFoldDB" id="A0A9N9QKZ1"/>
<dbReference type="PANTHER" id="PTHR15420">
    <property type="entry name" value="UBIQUINOL-CYTOCHROME C REDUCTASE COMPLEX 6.4 KD PROTEIN"/>
    <property type="match status" value="1"/>
</dbReference>
<organism evidence="1 2">
    <name type="scientific">Ceutorhynchus assimilis</name>
    <name type="common">cabbage seed weevil</name>
    <dbReference type="NCBI Taxonomy" id="467358"/>
    <lineage>
        <taxon>Eukaryota</taxon>
        <taxon>Metazoa</taxon>
        <taxon>Ecdysozoa</taxon>
        <taxon>Arthropoda</taxon>
        <taxon>Hexapoda</taxon>
        <taxon>Insecta</taxon>
        <taxon>Pterygota</taxon>
        <taxon>Neoptera</taxon>
        <taxon>Endopterygota</taxon>
        <taxon>Coleoptera</taxon>
        <taxon>Polyphaga</taxon>
        <taxon>Cucujiformia</taxon>
        <taxon>Curculionidae</taxon>
        <taxon>Ceutorhynchinae</taxon>
        <taxon>Ceutorhynchus</taxon>
    </lineage>
</organism>
<dbReference type="EMBL" id="OU892288">
    <property type="protein sequence ID" value="CAG9762949.1"/>
    <property type="molecule type" value="Genomic_DNA"/>
</dbReference>
<dbReference type="Proteomes" id="UP001152799">
    <property type="component" value="Chromosome 12"/>
</dbReference>
<proteinExistence type="predicted"/>
<dbReference type="Pfam" id="PF08997">
    <property type="entry name" value="UCR_6-4kD"/>
    <property type="match status" value="1"/>
</dbReference>
<dbReference type="Gene3D" id="1.20.5.220">
    <property type="match status" value="1"/>
</dbReference>
<evidence type="ECO:0000313" key="1">
    <source>
        <dbReference type="EMBL" id="CAG9762949.1"/>
    </source>
</evidence>
<reference evidence="1" key="1">
    <citation type="submission" date="2022-01" db="EMBL/GenBank/DDBJ databases">
        <authorList>
            <person name="King R."/>
        </authorList>
    </citation>
    <scope>NUCLEOTIDE SEQUENCE</scope>
</reference>
<name>A0A9N9QKZ1_9CUCU</name>
<gene>
    <name evidence="1" type="ORF">CEUTPL_LOCUS3621</name>
</gene>
<protein>
    <recommendedName>
        <fullName evidence="3">Cytochrome b-c1 complex subunit 10</fullName>
    </recommendedName>
</protein>
<dbReference type="GO" id="GO:0006122">
    <property type="term" value="P:mitochondrial electron transport, ubiquinol to cytochrome c"/>
    <property type="evidence" value="ECO:0007669"/>
    <property type="project" value="InterPro"/>
</dbReference>
<dbReference type="SUPFAM" id="SSF81518">
    <property type="entry name" value="Subunit XI (6.4 kDa protein) of cytochrome bc1 complex (Ubiquinol-cytochrome c reductase)"/>
    <property type="match status" value="1"/>
</dbReference>
<evidence type="ECO:0008006" key="3">
    <source>
        <dbReference type="Google" id="ProtNLM"/>
    </source>
</evidence>
<keyword evidence="2" id="KW-1185">Reference proteome</keyword>
<evidence type="ECO:0000313" key="2">
    <source>
        <dbReference type="Proteomes" id="UP001152799"/>
    </source>
</evidence>
<sequence length="114" mass="12649">MCDNQKGHTSKSALKLRDGFVKKPGKIHQESSITSCCKPGGKSGAGAGITDNVITGIFGHPLRPFGERHVKVLKLYKNSFISYSVATFLATIYICEWKDVLQYLPFYGSKYKED</sequence>
<dbReference type="InterPro" id="IPR029027">
    <property type="entry name" value="Single_a-helix_sf"/>
</dbReference>